<feature type="compositionally biased region" description="Acidic residues" evidence="1">
    <location>
        <begin position="89"/>
        <end position="127"/>
    </location>
</feature>
<protein>
    <submittedName>
        <fullName evidence="2">Uncharacterized protein</fullName>
    </submittedName>
</protein>
<gene>
    <name evidence="2" type="ORF">GCK32_021319</name>
</gene>
<evidence type="ECO:0000313" key="3">
    <source>
        <dbReference type="Proteomes" id="UP001331761"/>
    </source>
</evidence>
<reference evidence="2 3" key="1">
    <citation type="submission" date="2019-10" db="EMBL/GenBank/DDBJ databases">
        <title>Assembly and Annotation for the nematode Trichostrongylus colubriformis.</title>
        <authorList>
            <person name="Martin J."/>
        </authorList>
    </citation>
    <scope>NUCLEOTIDE SEQUENCE [LARGE SCALE GENOMIC DNA]</scope>
    <source>
        <strain evidence="2">G859</strain>
        <tissue evidence="2">Whole worm</tissue>
    </source>
</reference>
<comment type="caution">
    <text evidence="2">The sequence shown here is derived from an EMBL/GenBank/DDBJ whole genome shotgun (WGS) entry which is preliminary data.</text>
</comment>
<feature type="compositionally biased region" description="Basic and acidic residues" evidence="1">
    <location>
        <begin position="74"/>
        <end position="88"/>
    </location>
</feature>
<dbReference type="Proteomes" id="UP001331761">
    <property type="component" value="Unassembled WGS sequence"/>
</dbReference>
<evidence type="ECO:0000313" key="2">
    <source>
        <dbReference type="EMBL" id="KAK5981851.1"/>
    </source>
</evidence>
<dbReference type="EMBL" id="WIXE01005836">
    <property type="protein sequence ID" value="KAK5981851.1"/>
    <property type="molecule type" value="Genomic_DNA"/>
</dbReference>
<evidence type="ECO:0000256" key="1">
    <source>
        <dbReference type="SAM" id="MobiDB-lite"/>
    </source>
</evidence>
<sequence>MFRPRLNQPSTSVKKTREEIVRKFFTLSEEFKPGPPQATWCDLAGAHLFQLLIRFKPTGAKKWMAMSDIHRKTTKRDTNADFLPHEHSSEEEEDGGNNEDDDNIDDEEEVEEEGVDEDGWEFVEEEYVPPPPRALERCACCRAIADWDH</sequence>
<dbReference type="AlphaFoldDB" id="A0AAN8FMA9"/>
<proteinExistence type="predicted"/>
<accession>A0AAN8FMA9</accession>
<name>A0AAN8FMA9_TRICO</name>
<organism evidence="2 3">
    <name type="scientific">Trichostrongylus colubriformis</name>
    <name type="common">Black scour worm</name>
    <dbReference type="NCBI Taxonomy" id="6319"/>
    <lineage>
        <taxon>Eukaryota</taxon>
        <taxon>Metazoa</taxon>
        <taxon>Ecdysozoa</taxon>
        <taxon>Nematoda</taxon>
        <taxon>Chromadorea</taxon>
        <taxon>Rhabditida</taxon>
        <taxon>Rhabditina</taxon>
        <taxon>Rhabditomorpha</taxon>
        <taxon>Strongyloidea</taxon>
        <taxon>Trichostrongylidae</taxon>
        <taxon>Trichostrongylus</taxon>
    </lineage>
</organism>
<feature type="region of interest" description="Disordered" evidence="1">
    <location>
        <begin position="74"/>
        <end position="128"/>
    </location>
</feature>
<keyword evidence="3" id="KW-1185">Reference proteome</keyword>